<feature type="compositionally biased region" description="Low complexity" evidence="1">
    <location>
        <begin position="250"/>
        <end position="267"/>
    </location>
</feature>
<accession>A0A367JMZ2</accession>
<feature type="region of interest" description="Disordered" evidence="1">
    <location>
        <begin position="250"/>
        <end position="298"/>
    </location>
</feature>
<name>A0A367JMZ2_RHIAZ</name>
<dbReference type="Pfam" id="PF24919">
    <property type="entry name" value="Mug62"/>
    <property type="match status" value="1"/>
</dbReference>
<comment type="caution">
    <text evidence="3">The sequence shown here is derived from an EMBL/GenBank/DDBJ whole genome shotgun (WGS) entry which is preliminary data.</text>
</comment>
<feature type="region of interest" description="Disordered" evidence="1">
    <location>
        <begin position="125"/>
        <end position="169"/>
    </location>
</feature>
<feature type="region of interest" description="Disordered" evidence="1">
    <location>
        <begin position="44"/>
        <end position="82"/>
    </location>
</feature>
<dbReference type="InterPro" id="IPR042099">
    <property type="entry name" value="ANL_N_sf"/>
</dbReference>
<feature type="compositionally biased region" description="Pro residues" evidence="1">
    <location>
        <begin position="268"/>
        <end position="277"/>
    </location>
</feature>
<dbReference type="InterPro" id="IPR000873">
    <property type="entry name" value="AMP-dep_synth/lig_dom"/>
</dbReference>
<dbReference type="SUPFAM" id="SSF56801">
    <property type="entry name" value="Acetyl-CoA synthetase-like"/>
    <property type="match status" value="2"/>
</dbReference>
<dbReference type="Proteomes" id="UP000252139">
    <property type="component" value="Unassembled WGS sequence"/>
</dbReference>
<evidence type="ECO:0000259" key="2">
    <source>
        <dbReference type="PROSITE" id="PS51912"/>
    </source>
</evidence>
<evidence type="ECO:0000313" key="3">
    <source>
        <dbReference type="EMBL" id="RCH91288.1"/>
    </source>
</evidence>
<dbReference type="OrthoDB" id="69964at2759"/>
<dbReference type="InterPro" id="IPR025110">
    <property type="entry name" value="AMP-bd_C"/>
</dbReference>
<dbReference type="PROSITE" id="PS51912">
    <property type="entry name" value="DMAP1_BIND"/>
    <property type="match status" value="1"/>
</dbReference>
<feature type="region of interest" description="Disordered" evidence="1">
    <location>
        <begin position="1833"/>
        <end position="1854"/>
    </location>
</feature>
<sequence>MQDINTEDLPADILDKLRNLDLELADGDITQKGYDKKRANLLASISGNTPTTPTTPTGNQQASSMTEGNDEEEMLEDFGPEPSAADVVDFLDFLPSPTRSPQQSPRLSEGSTHIENNHLKLQQEYQHQQPLPQQPTYPGGSPSMRPMQPTPSYRPYRPVPPNNQPYYNNNPAMGTPVPNNRPYMMMRNNVGYQPGMIPPQPQPQLPQQQQPQQQRPVAPSYMYSNNRLPPAQNVYRPANTTVYQRPMMYNTNQRPTAPTQQPTRPIYRPVPPPPRPQYPNYRPQQPQQQYVPGRSPEMQYGNVRPNYVYGGPNRSPTSTSSMTGRYEYDQQHIYSTRNDSLEWNHMCVCANDTISRAPQAPSIRKTPSITSISQGHPSPIQQTVSVTRRKVGHNKYENTSMVKSFQNVEPVPLPTMIAQESMEELAGRQMLPSIRREIPFKVVDLQDDKLDPSQFESLAELFRHRASNSQGRIIPAFTLVDHRGKEITSLTWEKLSARAEKVAMVIRDKSGLQVGDRIALSYRRSEMIDFIVALIGCFLAGMVAVPINSTDELSELWFILRVTNVHLVLTTDSNLKALTKMLKAKNVDFPKDVDWWPTNDFGSLYAHQLKTGKYSPIRSTPLAYIEFTKSINGELKGVAVSHQSIMRTCHTFTAAITDTVVSVAPDGTASVLPNWDTQGADTILTYLEPRQQLGLNVSVLCSIYNGSHTIFASPVVVETPAVWIYLVSKYNVTIGLANYPGIYYTAKYYQRNPKEVSSYSKKVTPDLSSLRILFIDSLVVKPDMNTFIANHLLAPLGQKMLQSPIEVVTPIASLPEHAGMIVGFRDYLGPSKLEEYEQEQGTKRTIFASGKSRDVWECVLDANELRRKKVVVLATAESAAIYREEEKDDPGYVKVGSHGFPFPTSSVAIVDPETNLLCPSDTVGEIWMDVISPPEGFWGIPALSDLVYRASPMVVPPETLYPESLHQQFVRTGLLGTIIGGRLVILGPYEECIRQQRLDEQLGAEEIHMTSDLLSTISKRCKLEACTIFSIYVNRQYLPVLALESATEDATKQVEQAINVLLNFHGLRVFAAIVTGKGVLPRHSKDGHSTVHHLLTKRQFLSGQLPIQFIKMDVDRTVFSDAASFDTRSSVWQTCMAAYERALGLQVISPRARPQHSGIEMIQNAIDERSNYDLSRFRNMVDIMLWRTSLYPEENAFVLVTQSSTKPISWRKINNQIATVANYMGKKLGIKPGTKVMILMPFGIDLVRSIYACFVLGLVPVICSPPDTTQALSKRVQEDVTMMLNAIEDLSITHIIVNSQSEDLIRSKIVHTAVKHAAQHGQTKLKRLPDHIVNIDKAPRFNKLLGPESGYSVRSEWTSDKSRPALVMIHPTVNELKQQYVVYGHDTIVAQCRAQKLTCQIRYQRPLIVTGIGGLDGLGLLHAVFCGVYVGCTTILMPAIEFKENPVAYFELLSRNKCSTVCANYMLFDQAINRINPAEQKQISLQNTQNFMLTVASRTKPRFYEKISRFLSLSGLERETINSVYSHAYNPMITTRSYMLIEPISLIADFEWLRQGIVRPLSQTDEAYGVLLHDSGIVPTNTMVAIVNPETLSLCPTHVIGEIWVSSDSNVKGLYPASNAAQFEATIQGADPRIKYMRTGDIGFLWNVQRQAMGGSVEEGQCLYILGHMGEVIMSKGLLHFAVDIEESVETCHPNIWSEGCYIIQMGLEIIVVVAVKSSSSALSTIPLIVSAILERHALLIDTVVIITKDQLPKKYNGEKRRKKVLSMYMNKELSAIHVCRIKNQHQPIHLPKWNSVASNLGDDSASVISFGQTSHVNFDTESASVYRSFMPASTRSHNSNGAESITSSNALQS</sequence>
<feature type="domain" description="DMAP1-binding" evidence="2">
    <location>
        <begin position="5"/>
        <end position="112"/>
    </location>
</feature>
<dbReference type="Pfam" id="PF06464">
    <property type="entry name" value="DMAP_binding"/>
    <property type="match status" value="1"/>
</dbReference>
<feature type="compositionally biased region" description="Low complexity" evidence="1">
    <location>
        <begin position="278"/>
        <end position="292"/>
    </location>
</feature>
<protein>
    <recommendedName>
        <fullName evidence="2">DMAP1-binding domain-containing protein</fullName>
    </recommendedName>
</protein>
<dbReference type="InterPro" id="IPR045851">
    <property type="entry name" value="AMP-bd_C_sf"/>
</dbReference>
<feature type="region of interest" description="Disordered" evidence="1">
    <location>
        <begin position="190"/>
        <end position="233"/>
    </location>
</feature>
<dbReference type="SMART" id="SM01137">
    <property type="entry name" value="DMAP_binding"/>
    <property type="match status" value="1"/>
</dbReference>
<dbReference type="PANTHER" id="PTHR22754">
    <property type="entry name" value="DISCO-INTERACTING PROTEIN 2 DIP2 -RELATED"/>
    <property type="match status" value="1"/>
</dbReference>
<keyword evidence="4" id="KW-1185">Reference proteome</keyword>
<dbReference type="InterPro" id="IPR010506">
    <property type="entry name" value="DMAP1-bd"/>
</dbReference>
<dbReference type="EMBL" id="PJQL01000991">
    <property type="protein sequence ID" value="RCH91288.1"/>
    <property type="molecule type" value="Genomic_DNA"/>
</dbReference>
<evidence type="ECO:0000313" key="4">
    <source>
        <dbReference type="Proteomes" id="UP000252139"/>
    </source>
</evidence>
<proteinExistence type="predicted"/>
<dbReference type="STRING" id="86630.A0A367JMZ2"/>
<gene>
    <name evidence="3" type="ORF">CU097_006707</name>
</gene>
<feature type="compositionally biased region" description="Acidic residues" evidence="1">
    <location>
        <begin position="68"/>
        <end position="79"/>
    </location>
</feature>
<dbReference type="Pfam" id="PF00501">
    <property type="entry name" value="AMP-binding"/>
    <property type="match status" value="2"/>
</dbReference>
<reference evidence="3 4" key="1">
    <citation type="journal article" date="2018" name="G3 (Bethesda)">
        <title>Phylogenetic and Phylogenomic Definition of Rhizopus Species.</title>
        <authorList>
            <person name="Gryganskyi A.P."/>
            <person name="Golan J."/>
            <person name="Dolatabadi S."/>
            <person name="Mondo S."/>
            <person name="Robb S."/>
            <person name="Idnurm A."/>
            <person name="Muszewska A."/>
            <person name="Steczkiewicz K."/>
            <person name="Masonjones S."/>
            <person name="Liao H.L."/>
            <person name="Gajdeczka M.T."/>
            <person name="Anike F."/>
            <person name="Vuek A."/>
            <person name="Anishchenko I.M."/>
            <person name="Voigt K."/>
            <person name="de Hoog G.S."/>
            <person name="Smith M.E."/>
            <person name="Heitman J."/>
            <person name="Vilgalys R."/>
            <person name="Stajich J.E."/>
        </authorList>
    </citation>
    <scope>NUCLEOTIDE SEQUENCE [LARGE SCALE GENOMIC DNA]</scope>
    <source>
        <strain evidence="3 4">CBS 357.93</strain>
    </source>
</reference>
<dbReference type="Gene3D" id="3.30.300.30">
    <property type="match status" value="1"/>
</dbReference>
<dbReference type="Gene3D" id="3.40.50.12780">
    <property type="entry name" value="N-terminal domain of ligase-like"/>
    <property type="match status" value="2"/>
</dbReference>
<dbReference type="PANTHER" id="PTHR22754:SF32">
    <property type="entry name" value="DISCO-INTERACTING PROTEIN 2"/>
    <property type="match status" value="1"/>
</dbReference>
<feature type="compositionally biased region" description="Low complexity" evidence="1">
    <location>
        <begin position="205"/>
        <end position="219"/>
    </location>
</feature>
<evidence type="ECO:0000256" key="1">
    <source>
        <dbReference type="SAM" id="MobiDB-lite"/>
    </source>
</evidence>
<organism evidence="3 4">
    <name type="scientific">Rhizopus azygosporus</name>
    <name type="common">Rhizopus microsporus var. azygosporus</name>
    <dbReference type="NCBI Taxonomy" id="86630"/>
    <lineage>
        <taxon>Eukaryota</taxon>
        <taxon>Fungi</taxon>
        <taxon>Fungi incertae sedis</taxon>
        <taxon>Mucoromycota</taxon>
        <taxon>Mucoromycotina</taxon>
        <taxon>Mucoromycetes</taxon>
        <taxon>Mucorales</taxon>
        <taxon>Mucorineae</taxon>
        <taxon>Rhizopodaceae</taxon>
        <taxon>Rhizopus</taxon>
    </lineage>
</organism>
<dbReference type="GO" id="GO:0005829">
    <property type="term" value="C:cytosol"/>
    <property type="evidence" value="ECO:0007669"/>
    <property type="project" value="TreeGrafter"/>
</dbReference>
<dbReference type="InterPro" id="IPR056881">
    <property type="entry name" value="Mug62_dom"/>
</dbReference>
<feature type="compositionally biased region" description="Polar residues" evidence="1">
    <location>
        <begin position="58"/>
        <end position="67"/>
    </location>
</feature>
<dbReference type="Pfam" id="PF23024">
    <property type="entry name" value="AMP-dom_DIP2-like"/>
    <property type="match status" value="1"/>
</dbReference>